<dbReference type="AlphaFoldDB" id="A0A4Q9N2V5"/>
<feature type="region of interest" description="Disordered" evidence="1">
    <location>
        <begin position="191"/>
        <end position="210"/>
    </location>
</feature>
<proteinExistence type="predicted"/>
<name>A0A4Q9N2V5_9APHY</name>
<dbReference type="Proteomes" id="UP000292957">
    <property type="component" value="Unassembled WGS sequence"/>
</dbReference>
<organism evidence="2">
    <name type="scientific">Dichomitus squalens</name>
    <dbReference type="NCBI Taxonomy" id="114155"/>
    <lineage>
        <taxon>Eukaryota</taxon>
        <taxon>Fungi</taxon>
        <taxon>Dikarya</taxon>
        <taxon>Basidiomycota</taxon>
        <taxon>Agaricomycotina</taxon>
        <taxon>Agaricomycetes</taxon>
        <taxon>Polyporales</taxon>
        <taxon>Polyporaceae</taxon>
        <taxon>Dichomitus</taxon>
    </lineage>
</organism>
<dbReference type="EMBL" id="ML143388">
    <property type="protein sequence ID" value="TBU34505.1"/>
    <property type="molecule type" value="Genomic_DNA"/>
</dbReference>
<feature type="region of interest" description="Disordered" evidence="1">
    <location>
        <begin position="294"/>
        <end position="365"/>
    </location>
</feature>
<evidence type="ECO:0000313" key="2">
    <source>
        <dbReference type="EMBL" id="TBU34505.1"/>
    </source>
</evidence>
<accession>A0A4Q9N2V5</accession>
<feature type="compositionally biased region" description="Basic residues" evidence="1">
    <location>
        <begin position="352"/>
        <end position="365"/>
    </location>
</feature>
<evidence type="ECO:0000256" key="1">
    <source>
        <dbReference type="SAM" id="MobiDB-lite"/>
    </source>
</evidence>
<sequence length="365" mass="41439">MSVIQAVAAARQSTGKHLYQVGVLGSPPSICFTTFAGIVPALRHLIHNRSSLVATMRAVPSQFNNPDDFAPVKRRPGRFYCKICTPPGYAEGQAMNLSAALHHEQHNEKHQAKVQERLHDEWFWNPPVDWGPTPIPLDSSPWEQAYPSERAEEFINHWLDNIAAAQRDEAPESMDTFIDRYNQKYQDWNDNGKPSEEECGEEKNCTEDVDPDREVDDYACKGIPGKWYDVDSFHPDEEGFDAVGCYSAAVKAGIYKEKQWRAPAVDTEPNMWLVEVDLRQEYLAWGFSPEQYAARHNSADTPPSQPERPRTEAQDAQPSEWRTVNRRKSRGRRLDNGGVQGQKSGIVDGGKRRPRGRRARRAKIV</sequence>
<dbReference type="OrthoDB" id="10251155at2759"/>
<gene>
    <name evidence="2" type="ORF">BD311DRAFT_284566</name>
</gene>
<protein>
    <submittedName>
        <fullName evidence="2">Uncharacterized protein</fullName>
    </submittedName>
</protein>
<dbReference type="OMA" id="CKICTPP"/>
<reference evidence="2" key="1">
    <citation type="submission" date="2019-01" db="EMBL/GenBank/DDBJ databases">
        <title>Draft genome sequences of three monokaryotic isolates of the white-rot basidiomycete fungus Dichomitus squalens.</title>
        <authorList>
            <consortium name="DOE Joint Genome Institute"/>
            <person name="Lopez S.C."/>
            <person name="Andreopoulos B."/>
            <person name="Pangilinan J."/>
            <person name="Lipzen A."/>
            <person name="Riley R."/>
            <person name="Ahrendt S."/>
            <person name="Ng V."/>
            <person name="Barry K."/>
            <person name="Daum C."/>
            <person name="Grigoriev I.V."/>
            <person name="Hilden K.S."/>
            <person name="Makela M.R."/>
            <person name="de Vries R.P."/>
        </authorList>
    </citation>
    <scope>NUCLEOTIDE SEQUENCE [LARGE SCALE GENOMIC DNA]</scope>
    <source>
        <strain evidence="2">OM18370.1</strain>
    </source>
</reference>
<feature type="compositionally biased region" description="Basic and acidic residues" evidence="1">
    <location>
        <begin position="193"/>
        <end position="206"/>
    </location>
</feature>